<protein>
    <submittedName>
        <fullName evidence="8">Uncharacterized protein</fullName>
    </submittedName>
</protein>
<evidence type="ECO:0000313" key="9">
    <source>
        <dbReference type="Proteomes" id="UP000245884"/>
    </source>
</evidence>
<dbReference type="Pfam" id="PF12783">
    <property type="entry name" value="Sec7-like_HUS"/>
    <property type="match status" value="1"/>
</dbReference>
<dbReference type="OrthoDB" id="294853at2759"/>
<feature type="compositionally biased region" description="Polar residues" evidence="4">
    <location>
        <begin position="668"/>
        <end position="680"/>
    </location>
</feature>
<dbReference type="SUPFAM" id="SSF48371">
    <property type="entry name" value="ARM repeat"/>
    <property type="match status" value="1"/>
</dbReference>
<dbReference type="InterPro" id="IPR032629">
    <property type="entry name" value="DCB_dom"/>
</dbReference>
<organism evidence="8 9">
    <name type="scientific">Jaminaea rosea</name>
    <dbReference type="NCBI Taxonomy" id="1569628"/>
    <lineage>
        <taxon>Eukaryota</taxon>
        <taxon>Fungi</taxon>
        <taxon>Dikarya</taxon>
        <taxon>Basidiomycota</taxon>
        <taxon>Ustilaginomycotina</taxon>
        <taxon>Exobasidiomycetes</taxon>
        <taxon>Microstromatales</taxon>
        <taxon>Microstromatales incertae sedis</taxon>
        <taxon>Jaminaea</taxon>
    </lineage>
</organism>
<feature type="region of interest" description="Disordered" evidence="4">
    <location>
        <begin position="999"/>
        <end position="1045"/>
    </location>
</feature>
<feature type="domain" description="Mon2/Sec7/BIG1-like HUS" evidence="5">
    <location>
        <begin position="135"/>
        <end position="289"/>
    </location>
</feature>
<name>A0A316UVU8_9BASI</name>
<feature type="domain" description="Mon2/Sec7/BIG1-like dimerisation and cyclophilin-binding" evidence="7">
    <location>
        <begin position="10"/>
        <end position="95"/>
    </location>
</feature>
<dbReference type="Pfam" id="PF16213">
    <property type="entry name" value="DCB"/>
    <property type="match status" value="1"/>
</dbReference>
<dbReference type="EMBL" id="KZ819663">
    <property type="protein sequence ID" value="PWN29416.1"/>
    <property type="molecule type" value="Genomic_DNA"/>
</dbReference>
<accession>A0A316UVU8</accession>
<dbReference type="InterPro" id="IPR016024">
    <property type="entry name" value="ARM-type_fold"/>
</dbReference>
<gene>
    <name evidence="8" type="ORF">BDZ90DRAFT_108503</name>
</gene>
<keyword evidence="2" id="KW-0813">Transport</keyword>
<feature type="region of interest" description="Disordered" evidence="4">
    <location>
        <begin position="668"/>
        <end position="696"/>
    </location>
</feature>
<feature type="region of interest" description="Disordered" evidence="4">
    <location>
        <begin position="1421"/>
        <end position="1444"/>
    </location>
</feature>
<reference evidence="8 9" key="1">
    <citation type="journal article" date="2018" name="Mol. Biol. Evol.">
        <title>Broad Genomic Sampling Reveals a Smut Pathogenic Ancestry of the Fungal Clade Ustilaginomycotina.</title>
        <authorList>
            <person name="Kijpornyongpan T."/>
            <person name="Mondo S.J."/>
            <person name="Barry K."/>
            <person name="Sandor L."/>
            <person name="Lee J."/>
            <person name="Lipzen A."/>
            <person name="Pangilinan J."/>
            <person name="LaButti K."/>
            <person name="Hainaut M."/>
            <person name="Henrissat B."/>
            <person name="Grigoriev I.V."/>
            <person name="Spatafora J.W."/>
            <person name="Aime M.C."/>
        </authorList>
    </citation>
    <scope>NUCLEOTIDE SEQUENCE [LARGE SCALE GENOMIC DNA]</scope>
    <source>
        <strain evidence="8 9">MCA 5214</strain>
    </source>
</reference>
<evidence type="ECO:0000256" key="2">
    <source>
        <dbReference type="ARBA" id="ARBA00022448"/>
    </source>
</evidence>
<sequence length="1671" mass="180398">MPTSCLPAAQAAIGPVLDLLTPLLAKGDVDLLLKLLQTFSALLLSYPSIHGPLLALTLRHCLQLQSNKVQVVSSTAAATVRQAIMIVFEKVVEEDRVLDGIKEGGEDAAVAAPLAAMTTEVPGEENVTLFPSSADAFKAFCDLNALAQDEAADFLELSSLPRTFTLELIESILTNHTALVRNHPELLHTLRESTCPLLIKALSEKPAFPTALRYMRLLFVLLRQFSADLVIETEILVSILLRFVAPSADPQQEAVPKWQRIIALEVTRSLCSDSIFLRNLWAWFDGKDSPAKVFLNLVEVLKAVAEEGGTAIGASRNASVTSPRQSIDRRTSGAFSLYEAAAGVANAMLSGSQDSAIGNLTLSSTPPLQFIDQLEKAEAPNAPATYAYLLGLQSLVHVAQSLAQHILPAYSSFVNARSSGARLAPPRLDFQQVEQKQRRDLLNCKAMVSQSSKTLRSSLFFLLSAQLDDSLFCEVLTAVRNWTNVCGVLGEDEARNSFIAGISSIALPQQLPDDDPSAPEIGLSERNLAALRVLAHVATYLSGILDGHWRPVLAALCDAELLIKRAKGRRENVQGNISQDDDKAAGPMSPRASSSTAVFQPGFSVASTPTDSKTGRPQLLAGLDFDSLLREVANCFENTTSLDGDAFQAFLEALCDLCDASARQAATNSSAPPTMVLSTPTKDRRPSGAATSGQLQRPLRDSVLSGSIYMLNLDTVLRLNVKRLNESSEERGWSQATKVLLDLACDSNVRPVLRTQAAEALAALLLASMGTEHEKAEAEALQRRVFAPLRTVSVLNKDVSQPAVEVRKVGVETLRKILETHGYALRLGWDDIFETAIAACHRPSHDANAARMTLPLVKTAFAATQLICNDLLAALSLDQLLLVIEALQGFGLAEDINVALTASSALWSLTAEIADRSSPSSSTSSSTTAAPDCLPLWLRLLTAFRLIAADGRAEVRDAAISGLFRVLSSYGQMLDSTAWSTALRKEVFPLLDATAAASVAPKSPPAPTIGASEADTASSPSRTRRKSSLSRPSQEDPAAEQAQQWQKTQSVAYEELAPVVSAFLSSRLIAAEDFVELWDTLLAKIKSSFLAGPALVSQASIAALRTILSSQVDAQNDKIRYAWRQAWLTWAGMADSLASAPTTFSHPNLLAFGETFSELYRCQPESVELEAVPRLHLVETYAGSGQGINDVDKLTPVQAATRDILFALNHQPGLPAALLRTIAERISLPFTLLPSASGAQPQQGSSSQRTYIAAHKEAVRDAINLFSKHKHEADTYTSGAFNAVLAALAVPIKLRYDCPQPYRYAPKDLAPPRPLWQEATLAFASMCPGACDFLDEASEQDLPDEDLEGIWRHLLAVYQAAFDGDCSGHEEDQERDGAFDLVILCIFERHVWPVLGSKRTPAAIVEQFAVSLARASRCHEESAALDRDPPQSSSSGQAEVYELNGPKLPSGTVLAPQATSRENLAKACLNMLFLMCSNSLLPGIEDNEERKRRRHRVAALSLPVLLRRVKASLKSYTADAALLGSAPFPRLRDEEAYLILSHLLDLRLQPETLSAAKSGDATQYLEAHYSGEEQQGEATLASLAHRTPLSHLFALHGTLLDVVALSCVASASPVSGRGPLLHHMPQGFDYGDTSLLGGGDLFGGDRRDRGQPRRIADLARDCLNLLSESFE</sequence>
<dbReference type="Pfam" id="PF16206">
    <property type="entry name" value="Mon2_C"/>
    <property type="match status" value="1"/>
</dbReference>
<evidence type="ECO:0000256" key="3">
    <source>
        <dbReference type="ARBA" id="ARBA00022927"/>
    </source>
</evidence>
<dbReference type="GO" id="GO:0005794">
    <property type="term" value="C:Golgi apparatus"/>
    <property type="evidence" value="ECO:0007669"/>
    <property type="project" value="UniProtKB-ARBA"/>
</dbReference>
<comment type="similarity">
    <text evidence="1">Belongs to the MON2 family.</text>
</comment>
<dbReference type="InterPro" id="IPR032691">
    <property type="entry name" value="Mon2/Sec7/BIG1-like_HUS"/>
</dbReference>
<evidence type="ECO:0000259" key="7">
    <source>
        <dbReference type="Pfam" id="PF16213"/>
    </source>
</evidence>
<evidence type="ECO:0000256" key="1">
    <source>
        <dbReference type="ARBA" id="ARBA00008144"/>
    </source>
</evidence>
<dbReference type="PANTHER" id="PTHR10663:SF333">
    <property type="entry name" value="PROTEIN MON2 HOMOLOG"/>
    <property type="match status" value="1"/>
</dbReference>
<keyword evidence="3" id="KW-0653">Protein transport</keyword>
<dbReference type="STRING" id="1569628.A0A316UVU8"/>
<dbReference type="RefSeq" id="XP_025364028.1">
    <property type="nucleotide sequence ID" value="XM_025503209.1"/>
</dbReference>
<dbReference type="Proteomes" id="UP000245884">
    <property type="component" value="Unassembled WGS sequence"/>
</dbReference>
<evidence type="ECO:0000256" key="4">
    <source>
        <dbReference type="SAM" id="MobiDB-lite"/>
    </source>
</evidence>
<dbReference type="GeneID" id="37025032"/>
<proteinExistence type="inferred from homology"/>
<feature type="domain" description="Mon2 C-terminal" evidence="6">
    <location>
        <begin position="927"/>
        <end position="1113"/>
    </location>
</feature>
<keyword evidence="9" id="KW-1185">Reference proteome</keyword>
<dbReference type="GO" id="GO:0015031">
    <property type="term" value="P:protein transport"/>
    <property type="evidence" value="ECO:0007669"/>
    <property type="project" value="UniProtKB-KW"/>
</dbReference>
<dbReference type="PANTHER" id="PTHR10663">
    <property type="entry name" value="GUANYL-NUCLEOTIDE EXCHANGE FACTOR"/>
    <property type="match status" value="1"/>
</dbReference>
<evidence type="ECO:0000313" key="8">
    <source>
        <dbReference type="EMBL" id="PWN29416.1"/>
    </source>
</evidence>
<dbReference type="InterPro" id="IPR032817">
    <property type="entry name" value="Mon2_C"/>
</dbReference>
<feature type="region of interest" description="Disordered" evidence="4">
    <location>
        <begin position="572"/>
        <end position="613"/>
    </location>
</feature>
<evidence type="ECO:0000259" key="6">
    <source>
        <dbReference type="Pfam" id="PF16206"/>
    </source>
</evidence>
<evidence type="ECO:0000259" key="5">
    <source>
        <dbReference type="Pfam" id="PF12783"/>
    </source>
</evidence>